<evidence type="ECO:0000259" key="5">
    <source>
        <dbReference type="PROSITE" id="PS50977"/>
    </source>
</evidence>
<keyword evidence="7" id="KW-1185">Reference proteome</keyword>
<dbReference type="PROSITE" id="PS50977">
    <property type="entry name" value="HTH_TETR_2"/>
    <property type="match status" value="1"/>
</dbReference>
<sequence>MGRHRQFDEGEALEAALSVFWQKGYEGASFEDLSQATGVARPGLYSAFGNKEALFIKALDLYDARYMGFMSEALSEPTSLKVVERILQGSANIHTMDSAHPGCLGINGALACSDDAEPIRRELIRRRAATQLALRKRLERAQREGELPASVDGATLASFVMAISQGMAVQAKAGASKKALEGLVEYVIKTWPSASR</sequence>
<dbReference type="InterPro" id="IPR011075">
    <property type="entry name" value="TetR_C"/>
</dbReference>
<evidence type="ECO:0000313" key="6">
    <source>
        <dbReference type="EMBL" id="ABE36697.1"/>
    </source>
</evidence>
<gene>
    <name evidence="6" type="ORF">Bxe_C0815</name>
</gene>
<proteinExistence type="predicted"/>
<dbReference type="SUPFAM" id="SSF46689">
    <property type="entry name" value="Homeodomain-like"/>
    <property type="match status" value="1"/>
</dbReference>
<evidence type="ECO:0000256" key="4">
    <source>
        <dbReference type="PROSITE-ProRule" id="PRU00335"/>
    </source>
</evidence>
<dbReference type="Gene3D" id="1.10.357.10">
    <property type="entry name" value="Tetracycline Repressor, domain 2"/>
    <property type="match status" value="1"/>
</dbReference>
<dbReference type="Pfam" id="PF00440">
    <property type="entry name" value="TetR_N"/>
    <property type="match status" value="1"/>
</dbReference>
<keyword evidence="2 4" id="KW-0238">DNA-binding</keyword>
<accession>Q13GU2</accession>
<dbReference type="InterPro" id="IPR001647">
    <property type="entry name" value="HTH_TetR"/>
</dbReference>
<dbReference type="KEGG" id="bxb:DR64_7627"/>
<dbReference type="RefSeq" id="WP_011493949.1">
    <property type="nucleotide sequence ID" value="NC_007953.1"/>
</dbReference>
<dbReference type="Gene3D" id="1.10.10.60">
    <property type="entry name" value="Homeodomain-like"/>
    <property type="match status" value="1"/>
</dbReference>
<evidence type="ECO:0000256" key="1">
    <source>
        <dbReference type="ARBA" id="ARBA00023015"/>
    </source>
</evidence>
<dbReference type="Proteomes" id="UP000001817">
    <property type="component" value="Chromosome 3"/>
</dbReference>
<dbReference type="GO" id="GO:0003677">
    <property type="term" value="F:DNA binding"/>
    <property type="evidence" value="ECO:0007669"/>
    <property type="project" value="UniProtKB-UniRule"/>
</dbReference>
<dbReference type="PANTHER" id="PTHR47506:SF1">
    <property type="entry name" value="HTH-TYPE TRANSCRIPTIONAL REGULATOR YJDC"/>
    <property type="match status" value="1"/>
</dbReference>
<organism evidence="6 7">
    <name type="scientific">Paraburkholderia xenovorans (strain LB400)</name>
    <dbReference type="NCBI Taxonomy" id="266265"/>
    <lineage>
        <taxon>Bacteria</taxon>
        <taxon>Pseudomonadati</taxon>
        <taxon>Pseudomonadota</taxon>
        <taxon>Betaproteobacteria</taxon>
        <taxon>Burkholderiales</taxon>
        <taxon>Burkholderiaceae</taxon>
        <taxon>Paraburkholderia</taxon>
    </lineage>
</organism>
<dbReference type="PANTHER" id="PTHR47506">
    <property type="entry name" value="TRANSCRIPTIONAL REGULATORY PROTEIN"/>
    <property type="match status" value="1"/>
</dbReference>
<keyword evidence="3" id="KW-0804">Transcription</keyword>
<evidence type="ECO:0000256" key="2">
    <source>
        <dbReference type="ARBA" id="ARBA00023125"/>
    </source>
</evidence>
<evidence type="ECO:0000313" key="7">
    <source>
        <dbReference type="Proteomes" id="UP000001817"/>
    </source>
</evidence>
<dbReference type="EMBL" id="CP000272">
    <property type="protein sequence ID" value="ABE36697.1"/>
    <property type="molecule type" value="Genomic_DNA"/>
</dbReference>
<name>Q13GU2_PARXL</name>
<keyword evidence="1" id="KW-0805">Transcription regulation</keyword>
<protein>
    <submittedName>
        <fullName evidence="6">Transcriptional regulator, TetR family</fullName>
    </submittedName>
</protein>
<dbReference type="PATRIC" id="fig|266265.5.peg.8584"/>
<dbReference type="PRINTS" id="PR00455">
    <property type="entry name" value="HTHTETR"/>
</dbReference>
<evidence type="ECO:0000256" key="3">
    <source>
        <dbReference type="ARBA" id="ARBA00023163"/>
    </source>
</evidence>
<dbReference type="InterPro" id="IPR009057">
    <property type="entry name" value="Homeodomain-like_sf"/>
</dbReference>
<dbReference type="eggNOG" id="COG1309">
    <property type="taxonomic scope" value="Bacteria"/>
</dbReference>
<feature type="DNA-binding region" description="H-T-H motif" evidence="4">
    <location>
        <begin position="29"/>
        <end position="48"/>
    </location>
</feature>
<dbReference type="OrthoDB" id="270177at2"/>
<dbReference type="InterPro" id="IPR036271">
    <property type="entry name" value="Tet_transcr_reg_TetR-rel_C_sf"/>
</dbReference>
<dbReference type="AlphaFoldDB" id="Q13GU2"/>
<dbReference type="SUPFAM" id="SSF48498">
    <property type="entry name" value="Tetracyclin repressor-like, C-terminal domain"/>
    <property type="match status" value="1"/>
</dbReference>
<dbReference type="STRING" id="266265.Bxe_C0815"/>
<dbReference type="KEGG" id="bxe:Bxe_C0815"/>
<feature type="domain" description="HTH tetR-type" evidence="5">
    <location>
        <begin position="6"/>
        <end position="66"/>
    </location>
</feature>
<dbReference type="Pfam" id="PF16925">
    <property type="entry name" value="TetR_C_13"/>
    <property type="match status" value="1"/>
</dbReference>
<reference evidence="6 7" key="1">
    <citation type="journal article" date="2006" name="Proc. Natl. Acad. Sci. U.S.A.">
        <title>Burkholderia xenovorans LB400 harbors a multi-replicon, 9.73-Mbp genome shaped for versatility.</title>
        <authorList>
            <person name="Chain P.S."/>
            <person name="Denef V.J."/>
            <person name="Konstantinidis K.T."/>
            <person name="Vergez L.M."/>
            <person name="Agullo L."/>
            <person name="Reyes V.L."/>
            <person name="Hauser L."/>
            <person name="Cordova M."/>
            <person name="Gomez L."/>
            <person name="Gonzalez M."/>
            <person name="Land M."/>
            <person name="Lao V."/>
            <person name="Larimer F."/>
            <person name="LiPuma J.J."/>
            <person name="Mahenthiralingam E."/>
            <person name="Malfatti S.A."/>
            <person name="Marx C.J."/>
            <person name="Parnell J.J."/>
            <person name="Ramette A."/>
            <person name="Richardson P."/>
            <person name="Seeger M."/>
            <person name="Smith D."/>
            <person name="Spilker T."/>
            <person name="Sul W.J."/>
            <person name="Tsoi T.V."/>
            <person name="Ulrich L.E."/>
            <person name="Zhulin I.B."/>
            <person name="Tiedje J.M."/>
        </authorList>
    </citation>
    <scope>NUCLEOTIDE SEQUENCE [LARGE SCALE GENOMIC DNA]</scope>
    <source>
        <strain evidence="6 7">LB400</strain>
    </source>
</reference>